<protein>
    <recommendedName>
        <fullName evidence="6">Ribosomal RNA small subunit methyltransferase H</fullName>
        <ecNumber evidence="6">2.1.1.199</ecNumber>
    </recommendedName>
    <alternativeName>
        <fullName evidence="6">16S rRNA m(4)C1402 methyltransferase</fullName>
    </alternativeName>
    <alternativeName>
        <fullName evidence="6">rRNA (cytosine-N(4)-)-methyltransferase RsmH</fullName>
    </alternativeName>
</protein>
<dbReference type="SUPFAM" id="SSF53335">
    <property type="entry name" value="S-adenosyl-L-methionine-dependent methyltransferases"/>
    <property type="match status" value="1"/>
</dbReference>
<keyword evidence="8" id="KW-1185">Reference proteome</keyword>
<reference evidence="8" key="1">
    <citation type="submission" date="2017-09" db="EMBL/GenBank/DDBJ databases">
        <authorList>
            <person name="Regsiter A."/>
            <person name="William W."/>
        </authorList>
    </citation>
    <scope>NUCLEOTIDE SEQUENCE [LARGE SCALE GENOMIC DNA]</scope>
    <source>
        <strain evidence="8">500-1</strain>
    </source>
</reference>
<evidence type="ECO:0000256" key="2">
    <source>
        <dbReference type="ARBA" id="ARBA00022552"/>
    </source>
</evidence>
<feature type="binding site" evidence="6">
    <location>
        <position position="87"/>
    </location>
    <ligand>
        <name>S-adenosyl-L-methionine</name>
        <dbReference type="ChEBI" id="CHEBI:59789"/>
    </ligand>
</feature>
<dbReference type="InterPro" id="IPR002903">
    <property type="entry name" value="RsmH"/>
</dbReference>
<evidence type="ECO:0000313" key="7">
    <source>
        <dbReference type="EMBL" id="SOB59611.1"/>
    </source>
</evidence>
<proteinExistence type="inferred from homology"/>
<comment type="subcellular location">
    <subcellularLocation>
        <location evidence="6">Cytoplasm</location>
    </subcellularLocation>
</comment>
<comment type="catalytic activity">
    <reaction evidence="6">
        <text>cytidine(1402) in 16S rRNA + S-adenosyl-L-methionine = N(4)-methylcytidine(1402) in 16S rRNA + S-adenosyl-L-homocysteine + H(+)</text>
        <dbReference type="Rhea" id="RHEA:42928"/>
        <dbReference type="Rhea" id="RHEA-COMP:10286"/>
        <dbReference type="Rhea" id="RHEA-COMP:10287"/>
        <dbReference type="ChEBI" id="CHEBI:15378"/>
        <dbReference type="ChEBI" id="CHEBI:57856"/>
        <dbReference type="ChEBI" id="CHEBI:59789"/>
        <dbReference type="ChEBI" id="CHEBI:74506"/>
        <dbReference type="ChEBI" id="CHEBI:82748"/>
        <dbReference type="EC" id="2.1.1.199"/>
    </reaction>
</comment>
<dbReference type="Pfam" id="PF01795">
    <property type="entry name" value="Methyltransf_5"/>
    <property type="match status" value="1"/>
</dbReference>
<feature type="binding site" evidence="6">
    <location>
        <begin position="40"/>
        <end position="42"/>
    </location>
    <ligand>
        <name>S-adenosyl-L-methionine</name>
        <dbReference type="ChEBI" id="CHEBI:59789"/>
    </ligand>
</feature>
<comment type="similarity">
    <text evidence="1 6">Belongs to the methyltransferase superfamily. RsmH family.</text>
</comment>
<dbReference type="AlphaFoldDB" id="A0A2C8FCI2"/>
<dbReference type="EC" id="2.1.1.199" evidence="6"/>
<dbReference type="Gene3D" id="3.40.50.150">
    <property type="entry name" value="Vaccinia Virus protein VP39"/>
    <property type="match status" value="1"/>
</dbReference>
<evidence type="ECO:0000256" key="3">
    <source>
        <dbReference type="ARBA" id="ARBA00022603"/>
    </source>
</evidence>
<feature type="binding site" evidence="6">
    <location>
        <position position="60"/>
    </location>
    <ligand>
        <name>S-adenosyl-L-methionine</name>
        <dbReference type="ChEBI" id="CHEBI:59789"/>
    </ligand>
</feature>
<keyword evidence="6" id="KW-0963">Cytoplasm</keyword>
<dbReference type="PANTHER" id="PTHR11265">
    <property type="entry name" value="S-ADENOSYL-METHYLTRANSFERASE MRAW"/>
    <property type="match status" value="1"/>
</dbReference>
<dbReference type="GO" id="GO:0071424">
    <property type="term" value="F:rRNA (cytosine-N4-)-methyltransferase activity"/>
    <property type="evidence" value="ECO:0007669"/>
    <property type="project" value="UniProtKB-UniRule"/>
</dbReference>
<dbReference type="Proteomes" id="UP000219215">
    <property type="component" value="Chromosome DPRO"/>
</dbReference>
<keyword evidence="4 6" id="KW-0808">Transferase</keyword>
<dbReference type="EMBL" id="LT907975">
    <property type="protein sequence ID" value="SOB59611.1"/>
    <property type="molecule type" value="Genomic_DNA"/>
</dbReference>
<evidence type="ECO:0000256" key="1">
    <source>
        <dbReference type="ARBA" id="ARBA00010396"/>
    </source>
</evidence>
<dbReference type="Gene3D" id="1.10.150.170">
    <property type="entry name" value="Putative methyltransferase TM0872, insert domain"/>
    <property type="match status" value="1"/>
</dbReference>
<accession>A0A2C8FCI2</accession>
<evidence type="ECO:0000256" key="4">
    <source>
        <dbReference type="ARBA" id="ARBA00022679"/>
    </source>
</evidence>
<feature type="binding site" evidence="6">
    <location>
        <position position="108"/>
    </location>
    <ligand>
        <name>S-adenosyl-L-methionine</name>
        <dbReference type="ChEBI" id="CHEBI:59789"/>
    </ligand>
</feature>
<organism evidence="7 8">
    <name type="scientific">Pseudodesulfovibrio profundus</name>
    <dbReference type="NCBI Taxonomy" id="57320"/>
    <lineage>
        <taxon>Bacteria</taxon>
        <taxon>Pseudomonadati</taxon>
        <taxon>Thermodesulfobacteriota</taxon>
        <taxon>Desulfovibrionia</taxon>
        <taxon>Desulfovibrionales</taxon>
        <taxon>Desulfovibrionaceae</taxon>
    </lineage>
</organism>
<name>A0A2C8FCI2_9BACT</name>
<keyword evidence="5 6" id="KW-0949">S-adenosyl-L-methionine</keyword>
<dbReference type="InterPro" id="IPR029063">
    <property type="entry name" value="SAM-dependent_MTases_sf"/>
</dbReference>
<sequence length="327" mass="36302">MPKYNVDPASIHTTVLLHEVVEWLRPKPGGRYMDGTLGMGGHSQAIMQAAEGQAELLGLDRDTTALGHARRRLEEFAERVNLFHLPFSRFEEALDELGWDEIDGAVLDLGVSSMQLDEADRGFSFIHDGPLDMRMNPDSGDPSAADLVRTLKHGDLARIIRVYGEDPLAGKIASAILKARDKGAITRTLQLAEIVRLAYPPKMRHTARNHPATRTFQGLRIAVNRETEELEYYLKTIVGRLKPGGRVAIISFHSLEDRAVKHSFRDAAKGCKCPPHQIHCTCGGVPELKVLTKKPQLPTEEELKVNSRSRSAKLRVAERLTADGEEV</sequence>
<dbReference type="HAMAP" id="MF_01007">
    <property type="entry name" value="16SrRNA_methyltr_H"/>
    <property type="match status" value="1"/>
</dbReference>
<evidence type="ECO:0000256" key="5">
    <source>
        <dbReference type="ARBA" id="ARBA00022691"/>
    </source>
</evidence>
<comment type="function">
    <text evidence="6">Specifically methylates the N4 position of cytidine in position 1402 (C1402) of 16S rRNA.</text>
</comment>
<dbReference type="RefSeq" id="WP_097012464.1">
    <property type="nucleotide sequence ID" value="NZ_LT907975.1"/>
</dbReference>
<feature type="binding site" evidence="6">
    <location>
        <position position="115"/>
    </location>
    <ligand>
        <name>S-adenosyl-L-methionine</name>
        <dbReference type="ChEBI" id="CHEBI:59789"/>
    </ligand>
</feature>
<dbReference type="PROSITE" id="PS50890">
    <property type="entry name" value="PUA"/>
    <property type="match status" value="1"/>
</dbReference>
<keyword evidence="2 6" id="KW-0698">rRNA processing</keyword>
<dbReference type="PIRSF" id="PIRSF004486">
    <property type="entry name" value="MraW"/>
    <property type="match status" value="1"/>
</dbReference>
<dbReference type="PANTHER" id="PTHR11265:SF0">
    <property type="entry name" value="12S RRNA N4-METHYLCYTIDINE METHYLTRANSFERASE"/>
    <property type="match status" value="1"/>
</dbReference>
<dbReference type="InterPro" id="IPR023397">
    <property type="entry name" value="SAM-dep_MeTrfase_MraW_recog"/>
</dbReference>
<dbReference type="NCBIfam" id="TIGR00006">
    <property type="entry name" value="16S rRNA (cytosine(1402)-N(4))-methyltransferase RsmH"/>
    <property type="match status" value="1"/>
</dbReference>
<dbReference type="KEGG" id="pprf:DPRO_2702"/>
<dbReference type="OrthoDB" id="9806637at2"/>
<evidence type="ECO:0000313" key="8">
    <source>
        <dbReference type="Proteomes" id="UP000219215"/>
    </source>
</evidence>
<dbReference type="GO" id="GO:0070475">
    <property type="term" value="P:rRNA base methylation"/>
    <property type="evidence" value="ECO:0007669"/>
    <property type="project" value="UniProtKB-UniRule"/>
</dbReference>
<keyword evidence="3 6" id="KW-0489">Methyltransferase</keyword>
<gene>
    <name evidence="7" type="primary">mraW</name>
    <name evidence="6" type="synonym">rsmH</name>
    <name evidence="7" type="ORF">DPRO_2702</name>
</gene>
<dbReference type="SUPFAM" id="SSF81799">
    <property type="entry name" value="Putative methyltransferase TM0872, insert domain"/>
    <property type="match status" value="1"/>
</dbReference>
<evidence type="ECO:0000256" key="6">
    <source>
        <dbReference type="HAMAP-Rule" id="MF_01007"/>
    </source>
</evidence>
<dbReference type="GO" id="GO:0005737">
    <property type="term" value="C:cytoplasm"/>
    <property type="evidence" value="ECO:0007669"/>
    <property type="project" value="UniProtKB-SubCell"/>
</dbReference>